<evidence type="ECO:0000313" key="11">
    <source>
        <dbReference type="Proteomes" id="UP000046393"/>
    </source>
</evidence>
<keyword evidence="11" id="KW-1185">Reference proteome</keyword>
<reference evidence="12" key="1">
    <citation type="submission" date="2017-02" db="UniProtKB">
        <authorList>
            <consortium name="WormBaseParasite"/>
        </authorList>
    </citation>
    <scope>IDENTIFICATION</scope>
</reference>
<dbReference type="STRING" id="451379.A0A0N5AQY9"/>
<dbReference type="Pfam" id="PF03378">
    <property type="entry name" value="CAS_CSE1"/>
    <property type="match status" value="1"/>
</dbReference>
<dbReference type="Gene3D" id="1.25.10.10">
    <property type="entry name" value="Leucine-rich Repeat Variant"/>
    <property type="match status" value="1"/>
</dbReference>
<evidence type="ECO:0000256" key="3">
    <source>
        <dbReference type="ARBA" id="ARBA00008669"/>
    </source>
</evidence>
<dbReference type="InterPro" id="IPR013713">
    <property type="entry name" value="XPO2_central"/>
</dbReference>
<dbReference type="PANTHER" id="PTHR10997:SF8">
    <property type="entry name" value="EXPORTIN-2"/>
    <property type="match status" value="1"/>
</dbReference>
<dbReference type="GO" id="GO:0005635">
    <property type="term" value="C:nuclear envelope"/>
    <property type="evidence" value="ECO:0007669"/>
    <property type="project" value="TreeGrafter"/>
</dbReference>
<dbReference type="SMART" id="SM00913">
    <property type="entry name" value="IBN_N"/>
    <property type="match status" value="1"/>
</dbReference>
<dbReference type="GO" id="GO:0005049">
    <property type="term" value="F:nuclear export signal receptor activity"/>
    <property type="evidence" value="ECO:0007669"/>
    <property type="project" value="TreeGrafter"/>
</dbReference>
<comment type="similarity">
    <text evidence="3">Belongs to the XPO2/CSE1 family.</text>
</comment>
<dbReference type="WBParaSite" id="SMUV_0000711701-mRNA-1">
    <property type="protein sequence ID" value="SMUV_0000711701-mRNA-1"/>
    <property type="gene ID" value="SMUV_0000711701"/>
</dbReference>
<evidence type="ECO:0000313" key="12">
    <source>
        <dbReference type="WBParaSite" id="SMUV_0000711701-mRNA-1"/>
    </source>
</evidence>
<dbReference type="GO" id="GO:0006606">
    <property type="term" value="P:protein import into nucleus"/>
    <property type="evidence" value="ECO:0007669"/>
    <property type="project" value="TreeGrafter"/>
</dbReference>
<name>A0A0N5AQY9_9BILA</name>
<accession>A0A0N5AQY9</accession>
<organism evidence="11 12">
    <name type="scientific">Syphacia muris</name>
    <dbReference type="NCBI Taxonomy" id="451379"/>
    <lineage>
        <taxon>Eukaryota</taxon>
        <taxon>Metazoa</taxon>
        <taxon>Ecdysozoa</taxon>
        <taxon>Nematoda</taxon>
        <taxon>Chromadorea</taxon>
        <taxon>Rhabditida</taxon>
        <taxon>Spirurina</taxon>
        <taxon>Oxyuridomorpha</taxon>
        <taxon>Oxyuroidea</taxon>
        <taxon>Oxyuridae</taxon>
        <taxon>Syphacia</taxon>
    </lineage>
</organism>
<keyword evidence="7" id="KW-0653">Protein transport</keyword>
<dbReference type="GO" id="GO:0006611">
    <property type="term" value="P:protein export from nucleus"/>
    <property type="evidence" value="ECO:0007669"/>
    <property type="project" value="TreeGrafter"/>
</dbReference>
<dbReference type="GO" id="GO:0005829">
    <property type="term" value="C:cytosol"/>
    <property type="evidence" value="ECO:0007669"/>
    <property type="project" value="TreeGrafter"/>
</dbReference>
<dbReference type="Pfam" id="PF08506">
    <property type="entry name" value="Cse1"/>
    <property type="match status" value="1"/>
</dbReference>
<evidence type="ECO:0000256" key="8">
    <source>
        <dbReference type="ARBA" id="ARBA00023242"/>
    </source>
</evidence>
<protein>
    <recommendedName>
        <fullName evidence="4">Exportin-2</fullName>
    </recommendedName>
    <alternativeName>
        <fullName evidence="9">Importin-alpha re-exporter</fullName>
    </alternativeName>
</protein>
<evidence type="ECO:0000256" key="5">
    <source>
        <dbReference type="ARBA" id="ARBA00022448"/>
    </source>
</evidence>
<evidence type="ECO:0000256" key="6">
    <source>
        <dbReference type="ARBA" id="ARBA00022490"/>
    </source>
</evidence>
<dbReference type="AlphaFoldDB" id="A0A0N5AQY9"/>
<sequence>MIADLASVSALLAQTLQPDASTRRTAEEQLRQISHSSGFGRQLAQLSIDVQAPQEIRLAAAVNLKNYIKKNWNLESSEIEITDADRLSLRNDILPCMYAATGNIRKQMSEIVCTIGKYDFPKAWPELITNLVSHLNANEMDVLIATLTAMNELFRRYRHESKSTELWMEIKFVLDNAAPAITELFSRMLQQIPQKDTMSEADSSFWVEVLYLIIGVFHSLSAQDLPAYFEDNIGTYMNGCLALLRLNVAVIDNSSSDSEPNILDNLKSSICEILTLYSQRYEEEISPFMKDITEHIWGLLIEMDFRIRFDSVVDAALGFLSAICMRPQYSAMFEVQGVLKTLCEDIIIKNLMLRQCDLELFEDEPLEFIKKDIEGSDIGTRRRGAGDFVRALCRRFEQEVTNILSGVISVYLNECAINLNVNWLKKDVIYCLVIAMASKSETLRFGSTSTSELVDVVDFYKKYVHSDLFVDDVDSLPVLRIDAIKYLVIFRNQLQQEQLLESLAAVVRLLNSRHGIVHQYAAYAIERIMLVRDKQNQLIFSRANTQAGPIISALFSTFDRFPQAQNSHYIMKAVMRCLNIMDVETAKKSGEIVNKLAIMIGAAVKNPVDSLHLHFMFESLCIIIRQAYSAVEGGIDQYIIPVIESIFSNEIMDYVPYALQITALLLDEATSQKPEAINSYLSFLPFLMNDSLWMHHANVPAGILVIESFLRCRADEVLAQYAGKILAILTRLIGIKAQDQHGFKLGNALLPYLNKNSALTEPLLLTPMLRRVQFAKTSKFMKQFVIFISRFVIMRSATSFLQALESLQAGMYHMVIEKIMIAELKNMGSTTTYEEKRIVCIGVAKLISDTVEGLSDLYGPLVESIVSLVEASGCGPTSLKDEEERAEAYTEMGSALNDPYCKLTYAQHVDAVAPEITNFKAYLGQAVMMRASTVRPESIACISEESRNHLSSYLQS</sequence>
<dbReference type="Proteomes" id="UP000046393">
    <property type="component" value="Unplaced"/>
</dbReference>
<dbReference type="PROSITE" id="PS50166">
    <property type="entry name" value="IMPORTIN_B_NT"/>
    <property type="match status" value="1"/>
</dbReference>
<dbReference type="InterPro" id="IPR005043">
    <property type="entry name" value="XPO2_C"/>
</dbReference>
<dbReference type="InterPro" id="IPR011989">
    <property type="entry name" value="ARM-like"/>
</dbReference>
<dbReference type="InterPro" id="IPR001494">
    <property type="entry name" value="Importin-beta_N"/>
</dbReference>
<dbReference type="Pfam" id="PF03810">
    <property type="entry name" value="IBN_N"/>
    <property type="match status" value="1"/>
</dbReference>
<comment type="subcellular location">
    <subcellularLocation>
        <location evidence="2">Cytoplasm</location>
    </subcellularLocation>
    <subcellularLocation>
        <location evidence="1">Nucleus</location>
    </subcellularLocation>
</comment>
<evidence type="ECO:0000256" key="7">
    <source>
        <dbReference type="ARBA" id="ARBA00022927"/>
    </source>
</evidence>
<feature type="domain" description="Importin N-terminal" evidence="10">
    <location>
        <begin position="26"/>
        <end position="99"/>
    </location>
</feature>
<keyword evidence="5" id="KW-0813">Transport</keyword>
<evidence type="ECO:0000259" key="10">
    <source>
        <dbReference type="PROSITE" id="PS50166"/>
    </source>
</evidence>
<dbReference type="SUPFAM" id="SSF48371">
    <property type="entry name" value="ARM repeat"/>
    <property type="match status" value="1"/>
</dbReference>
<dbReference type="GO" id="GO:0031267">
    <property type="term" value="F:small GTPase binding"/>
    <property type="evidence" value="ECO:0007669"/>
    <property type="project" value="InterPro"/>
</dbReference>
<keyword evidence="8" id="KW-0539">Nucleus</keyword>
<evidence type="ECO:0000256" key="2">
    <source>
        <dbReference type="ARBA" id="ARBA00004496"/>
    </source>
</evidence>
<evidence type="ECO:0000256" key="1">
    <source>
        <dbReference type="ARBA" id="ARBA00004123"/>
    </source>
</evidence>
<evidence type="ECO:0000256" key="9">
    <source>
        <dbReference type="ARBA" id="ARBA00030693"/>
    </source>
</evidence>
<dbReference type="PANTHER" id="PTHR10997">
    <property type="entry name" value="IMPORTIN-7, 8, 11"/>
    <property type="match status" value="1"/>
</dbReference>
<evidence type="ECO:0000256" key="4">
    <source>
        <dbReference type="ARBA" id="ARBA00018945"/>
    </source>
</evidence>
<keyword evidence="6" id="KW-0963">Cytoplasm</keyword>
<dbReference type="InterPro" id="IPR016024">
    <property type="entry name" value="ARM-type_fold"/>
</dbReference>
<proteinExistence type="inferred from homology"/>